<accession>A0A9P6B9I3</accession>
<name>A0A9P6B9I3_9AGAM</name>
<protein>
    <submittedName>
        <fullName evidence="1">Uncharacterized protein</fullName>
    </submittedName>
</protein>
<evidence type="ECO:0000313" key="2">
    <source>
        <dbReference type="Proteomes" id="UP000886523"/>
    </source>
</evidence>
<evidence type="ECO:0000313" key="1">
    <source>
        <dbReference type="EMBL" id="KAF9520106.1"/>
    </source>
</evidence>
<reference evidence="1" key="1">
    <citation type="journal article" date="2020" name="Nat. Commun.">
        <title>Large-scale genome sequencing of mycorrhizal fungi provides insights into the early evolution of symbiotic traits.</title>
        <authorList>
            <person name="Miyauchi S."/>
            <person name="Kiss E."/>
            <person name="Kuo A."/>
            <person name="Drula E."/>
            <person name="Kohler A."/>
            <person name="Sanchez-Garcia M."/>
            <person name="Morin E."/>
            <person name="Andreopoulos B."/>
            <person name="Barry K.W."/>
            <person name="Bonito G."/>
            <person name="Buee M."/>
            <person name="Carver A."/>
            <person name="Chen C."/>
            <person name="Cichocki N."/>
            <person name="Clum A."/>
            <person name="Culley D."/>
            <person name="Crous P.W."/>
            <person name="Fauchery L."/>
            <person name="Girlanda M."/>
            <person name="Hayes R.D."/>
            <person name="Keri Z."/>
            <person name="LaButti K."/>
            <person name="Lipzen A."/>
            <person name="Lombard V."/>
            <person name="Magnuson J."/>
            <person name="Maillard F."/>
            <person name="Murat C."/>
            <person name="Nolan M."/>
            <person name="Ohm R.A."/>
            <person name="Pangilinan J."/>
            <person name="Pereira M.F."/>
            <person name="Perotto S."/>
            <person name="Peter M."/>
            <person name="Pfister S."/>
            <person name="Riley R."/>
            <person name="Sitrit Y."/>
            <person name="Stielow J.B."/>
            <person name="Szollosi G."/>
            <person name="Zifcakova L."/>
            <person name="Stursova M."/>
            <person name="Spatafora J.W."/>
            <person name="Tedersoo L."/>
            <person name="Vaario L.M."/>
            <person name="Yamada A."/>
            <person name="Yan M."/>
            <person name="Wang P."/>
            <person name="Xu J."/>
            <person name="Bruns T."/>
            <person name="Baldrian P."/>
            <person name="Vilgalys R."/>
            <person name="Dunand C."/>
            <person name="Henrissat B."/>
            <person name="Grigoriev I.V."/>
            <person name="Hibbett D."/>
            <person name="Nagy L.G."/>
            <person name="Martin F.M."/>
        </authorList>
    </citation>
    <scope>NUCLEOTIDE SEQUENCE</scope>
    <source>
        <strain evidence="1">UP504</strain>
    </source>
</reference>
<dbReference type="EMBL" id="MU128914">
    <property type="protein sequence ID" value="KAF9520106.1"/>
    <property type="molecule type" value="Genomic_DNA"/>
</dbReference>
<dbReference type="Proteomes" id="UP000886523">
    <property type="component" value="Unassembled WGS sequence"/>
</dbReference>
<sequence>MRLYAQLSVGQGTPLAGSYLTVEVRIAIVNISPTTSVNPFTFWVSSTATRSGSSISRTVSGTGTSSSSEATLRVWARVSLQQCAPEHARSCHGYGLRAFGFS</sequence>
<comment type="caution">
    <text evidence="1">The sequence shown here is derived from an EMBL/GenBank/DDBJ whole genome shotgun (WGS) entry which is preliminary data.</text>
</comment>
<proteinExistence type="predicted"/>
<dbReference type="AlphaFoldDB" id="A0A9P6B9I3"/>
<keyword evidence="2" id="KW-1185">Reference proteome</keyword>
<organism evidence="1 2">
    <name type="scientific">Hydnum rufescens UP504</name>
    <dbReference type="NCBI Taxonomy" id="1448309"/>
    <lineage>
        <taxon>Eukaryota</taxon>
        <taxon>Fungi</taxon>
        <taxon>Dikarya</taxon>
        <taxon>Basidiomycota</taxon>
        <taxon>Agaricomycotina</taxon>
        <taxon>Agaricomycetes</taxon>
        <taxon>Cantharellales</taxon>
        <taxon>Hydnaceae</taxon>
        <taxon>Hydnum</taxon>
    </lineage>
</organism>
<gene>
    <name evidence="1" type="ORF">BS47DRAFT_1336446</name>
</gene>